<dbReference type="GO" id="GO:0005634">
    <property type="term" value="C:nucleus"/>
    <property type="evidence" value="ECO:0007669"/>
    <property type="project" value="UniProtKB-ARBA"/>
</dbReference>
<protein>
    <recommendedName>
        <fullName evidence="6">HIT-type domain-containing protein</fullName>
    </recommendedName>
</protein>
<dbReference type="GO" id="GO:0006338">
    <property type="term" value="P:chromatin remodeling"/>
    <property type="evidence" value="ECO:0007669"/>
    <property type="project" value="InterPro"/>
</dbReference>
<dbReference type="Pfam" id="PF04438">
    <property type="entry name" value="zf-HIT"/>
    <property type="match status" value="1"/>
</dbReference>
<feature type="domain" description="HIT-type" evidence="6">
    <location>
        <begin position="127"/>
        <end position="159"/>
    </location>
</feature>
<evidence type="ECO:0000256" key="1">
    <source>
        <dbReference type="ARBA" id="ARBA00022723"/>
    </source>
</evidence>
<sequence>MASRPERQAADRPKIVDKAVRELRLKKQLELLQQDNFQEDPHSNVVIGKHLPKFNDDLIELEGTESKRRRTAGRDARGKKEWKPRVRKTFDELREEYNAVTEPKDVGYRAFEEAQMPPAQNPPRKFCNVCGLFSAYNCTKCGSGFCSIECQDVHKETRCMKWTR</sequence>
<accession>A0AA36G1C9</accession>
<evidence type="ECO:0000256" key="4">
    <source>
        <dbReference type="PROSITE-ProRule" id="PRU00453"/>
    </source>
</evidence>
<reference evidence="7" key="1">
    <citation type="submission" date="2023-06" db="EMBL/GenBank/DDBJ databases">
        <authorList>
            <person name="Delattre M."/>
        </authorList>
    </citation>
    <scope>NUCLEOTIDE SEQUENCE</scope>
    <source>
        <strain evidence="7">AF72</strain>
    </source>
</reference>
<dbReference type="Proteomes" id="UP001177023">
    <property type="component" value="Unassembled WGS sequence"/>
</dbReference>
<evidence type="ECO:0000256" key="3">
    <source>
        <dbReference type="ARBA" id="ARBA00022833"/>
    </source>
</evidence>
<organism evidence="7 8">
    <name type="scientific">Mesorhabditis spiculigera</name>
    <dbReference type="NCBI Taxonomy" id="96644"/>
    <lineage>
        <taxon>Eukaryota</taxon>
        <taxon>Metazoa</taxon>
        <taxon>Ecdysozoa</taxon>
        <taxon>Nematoda</taxon>
        <taxon>Chromadorea</taxon>
        <taxon>Rhabditida</taxon>
        <taxon>Rhabditina</taxon>
        <taxon>Rhabditomorpha</taxon>
        <taxon>Rhabditoidea</taxon>
        <taxon>Rhabditidae</taxon>
        <taxon>Mesorhabditinae</taxon>
        <taxon>Mesorhabditis</taxon>
    </lineage>
</organism>
<keyword evidence="3" id="KW-0862">Zinc</keyword>
<gene>
    <name evidence="7" type="ORF">MSPICULIGERA_LOCUS10709</name>
</gene>
<dbReference type="PANTHER" id="PTHR13093">
    <property type="entry name" value="ZINC FINGER HIT DOMAIN CONTAINING PROTEIN 1"/>
    <property type="match status" value="1"/>
</dbReference>
<dbReference type="CDD" id="cd21437">
    <property type="entry name" value="zf-HIT_ZNHIT1_like"/>
    <property type="match status" value="1"/>
</dbReference>
<evidence type="ECO:0000313" key="8">
    <source>
        <dbReference type="Proteomes" id="UP001177023"/>
    </source>
</evidence>
<name>A0AA36G1C9_9BILA</name>
<proteinExistence type="predicted"/>
<evidence type="ECO:0000259" key="6">
    <source>
        <dbReference type="PROSITE" id="PS51083"/>
    </source>
</evidence>
<feature type="compositionally biased region" description="Basic and acidic residues" evidence="5">
    <location>
        <begin position="72"/>
        <end position="81"/>
    </location>
</feature>
<dbReference type="SUPFAM" id="SSF144232">
    <property type="entry name" value="HIT/MYND zinc finger-like"/>
    <property type="match status" value="1"/>
</dbReference>
<feature type="region of interest" description="Disordered" evidence="5">
    <location>
        <begin position="62"/>
        <end position="81"/>
    </location>
</feature>
<dbReference type="PROSITE" id="PS51083">
    <property type="entry name" value="ZF_HIT"/>
    <property type="match status" value="1"/>
</dbReference>
<feature type="non-terminal residue" evidence="7">
    <location>
        <position position="1"/>
    </location>
</feature>
<evidence type="ECO:0000256" key="5">
    <source>
        <dbReference type="SAM" id="MobiDB-lite"/>
    </source>
</evidence>
<dbReference type="InterPro" id="IPR039723">
    <property type="entry name" value="Vps71/ZNHIT1"/>
</dbReference>
<comment type="caution">
    <text evidence="7">The sequence shown here is derived from an EMBL/GenBank/DDBJ whole genome shotgun (WGS) entry which is preliminary data.</text>
</comment>
<dbReference type="EMBL" id="CATQJA010002596">
    <property type="protein sequence ID" value="CAJ0572320.1"/>
    <property type="molecule type" value="Genomic_DNA"/>
</dbReference>
<keyword evidence="2 4" id="KW-0863">Zinc-finger</keyword>
<dbReference type="InterPro" id="IPR007529">
    <property type="entry name" value="Znf_HIT"/>
</dbReference>
<keyword evidence="8" id="KW-1185">Reference proteome</keyword>
<evidence type="ECO:0000256" key="2">
    <source>
        <dbReference type="ARBA" id="ARBA00022771"/>
    </source>
</evidence>
<keyword evidence="1" id="KW-0479">Metal-binding</keyword>
<dbReference type="AlphaFoldDB" id="A0AA36G1C9"/>
<dbReference type="GO" id="GO:0008270">
    <property type="term" value="F:zinc ion binding"/>
    <property type="evidence" value="ECO:0007669"/>
    <property type="project" value="UniProtKB-UniRule"/>
</dbReference>
<evidence type="ECO:0000313" key="7">
    <source>
        <dbReference type="EMBL" id="CAJ0572320.1"/>
    </source>
</evidence>